<dbReference type="GO" id="GO:0045259">
    <property type="term" value="C:proton-transporting ATP synthase complex"/>
    <property type="evidence" value="ECO:0007669"/>
    <property type="project" value="UniProtKB-KW"/>
</dbReference>
<geneLocation type="mitochondrion" evidence="14"/>
<keyword evidence="10 13" id="KW-0472">Membrane</keyword>
<dbReference type="Pfam" id="PF00895">
    <property type="entry name" value="ATP-synt_8"/>
    <property type="match status" value="1"/>
</dbReference>
<keyword evidence="8 12" id="KW-0406">Ion transport</keyword>
<comment type="subcellular location">
    <subcellularLocation>
        <location evidence="1 12">Mitochondrion membrane</location>
        <topology evidence="1 12">Single-pass membrane protein</topology>
    </subcellularLocation>
</comment>
<keyword evidence="3 12" id="KW-0813">Transport</keyword>
<dbReference type="CTD" id="4509"/>
<gene>
    <name evidence="14" type="primary">ATP8</name>
</gene>
<evidence type="ECO:0000256" key="13">
    <source>
        <dbReference type="SAM" id="Phobius"/>
    </source>
</evidence>
<proteinExistence type="inferred from homology"/>
<evidence type="ECO:0000256" key="10">
    <source>
        <dbReference type="ARBA" id="ARBA00023136"/>
    </source>
</evidence>
<keyword evidence="11" id="KW-0066">ATP synthesis</keyword>
<dbReference type="PANTHER" id="PTHR39937">
    <property type="entry name" value="ATP SYNTHASE PROTEIN 8"/>
    <property type="match status" value="1"/>
</dbReference>
<dbReference type="GO" id="GO:0015986">
    <property type="term" value="P:proton motive force-driven ATP synthesis"/>
    <property type="evidence" value="ECO:0007669"/>
    <property type="project" value="InterPro"/>
</dbReference>
<evidence type="ECO:0000256" key="12">
    <source>
        <dbReference type="RuleBase" id="RU003661"/>
    </source>
</evidence>
<keyword evidence="9 12" id="KW-0496">Mitochondrion</keyword>
<dbReference type="InterPro" id="IPR001421">
    <property type="entry name" value="ATP8_metazoa"/>
</dbReference>
<sequence length="53" mass="6446">MPQLNPAPWFLVLLLVWFSLFILSTKIMQNQSKLSTPQHSKQLYYLHWTWPWS</sequence>
<evidence type="ECO:0000256" key="6">
    <source>
        <dbReference type="ARBA" id="ARBA00022781"/>
    </source>
</evidence>
<dbReference type="GO" id="GO:0031966">
    <property type="term" value="C:mitochondrial membrane"/>
    <property type="evidence" value="ECO:0007669"/>
    <property type="project" value="UniProtKB-SubCell"/>
</dbReference>
<evidence type="ECO:0000256" key="9">
    <source>
        <dbReference type="ARBA" id="ARBA00023128"/>
    </source>
</evidence>
<comment type="similarity">
    <text evidence="2 12">Belongs to the ATPase protein 8 family.</text>
</comment>
<evidence type="ECO:0000256" key="8">
    <source>
        <dbReference type="ARBA" id="ARBA00023065"/>
    </source>
</evidence>
<evidence type="ECO:0000256" key="3">
    <source>
        <dbReference type="ARBA" id="ARBA00022448"/>
    </source>
</evidence>
<feature type="transmembrane region" description="Helical" evidence="13">
    <location>
        <begin position="6"/>
        <end position="23"/>
    </location>
</feature>
<dbReference type="InterPro" id="IPR050635">
    <property type="entry name" value="ATPase_protein_8"/>
</dbReference>
<protein>
    <recommendedName>
        <fullName evidence="12">ATP synthase complex subunit 8</fullName>
    </recommendedName>
</protein>
<evidence type="ECO:0000256" key="2">
    <source>
        <dbReference type="ARBA" id="ARBA00008892"/>
    </source>
</evidence>
<accession>J9QDM2</accession>
<evidence type="ECO:0000256" key="1">
    <source>
        <dbReference type="ARBA" id="ARBA00004304"/>
    </source>
</evidence>
<keyword evidence="7 13" id="KW-1133">Transmembrane helix</keyword>
<dbReference type="AlphaFoldDB" id="J9QDM2"/>
<evidence type="ECO:0000256" key="11">
    <source>
        <dbReference type="ARBA" id="ARBA00023310"/>
    </source>
</evidence>
<evidence type="ECO:0000256" key="4">
    <source>
        <dbReference type="ARBA" id="ARBA00022547"/>
    </source>
</evidence>
<reference evidence="14" key="1">
    <citation type="submission" date="2012-06" db="EMBL/GenBank/DDBJ databases">
        <authorList>
            <person name="Yu D.-N."/>
            <person name="Ji X."/>
        </authorList>
    </citation>
    <scope>NUCLEOTIDE SEQUENCE</scope>
</reference>
<organism evidence="14">
    <name type="scientific">Takydromus wolteri</name>
    <name type="common">mountain grass lizard</name>
    <dbReference type="NCBI Taxonomy" id="235402"/>
    <lineage>
        <taxon>Eukaryota</taxon>
        <taxon>Metazoa</taxon>
        <taxon>Chordata</taxon>
        <taxon>Craniata</taxon>
        <taxon>Vertebrata</taxon>
        <taxon>Euteleostomi</taxon>
        <taxon>Lepidosauria</taxon>
        <taxon>Squamata</taxon>
        <taxon>Bifurcata</taxon>
        <taxon>Unidentata</taxon>
        <taxon>Episquamata</taxon>
        <taxon>Laterata</taxon>
        <taxon>Lacertibaenia</taxon>
        <taxon>Lacertidae</taxon>
        <taxon>Takydromus</taxon>
    </lineage>
</organism>
<dbReference type="RefSeq" id="YP_006883515.1">
    <property type="nucleotide sequence ID" value="NC_018777.1"/>
</dbReference>
<dbReference type="EMBL" id="JX181764">
    <property type="protein sequence ID" value="AFN87681.1"/>
    <property type="molecule type" value="Genomic_DNA"/>
</dbReference>
<keyword evidence="4 12" id="KW-0138">CF(0)</keyword>
<evidence type="ECO:0000256" key="7">
    <source>
        <dbReference type="ARBA" id="ARBA00022989"/>
    </source>
</evidence>
<keyword evidence="5 12" id="KW-0812">Transmembrane</keyword>
<reference evidence="14" key="2">
    <citation type="journal article" date="2013" name="Mitochondrial DNA">
        <title>The complete mitochondrial genome of Takydromus wolteri (Squamata: Lacertidae).</title>
        <authorList>
            <person name="Yu D.N."/>
            <person name="Ji X."/>
        </authorList>
    </citation>
    <scope>NUCLEOTIDE SEQUENCE</scope>
</reference>
<dbReference type="PANTHER" id="PTHR39937:SF1">
    <property type="entry name" value="ATP SYNTHASE PROTEIN 8"/>
    <property type="match status" value="1"/>
</dbReference>
<evidence type="ECO:0000256" key="5">
    <source>
        <dbReference type="ARBA" id="ARBA00022692"/>
    </source>
</evidence>
<name>J9QDM2_9SAUR</name>
<dbReference type="GeneID" id="13825424"/>
<evidence type="ECO:0000313" key="14">
    <source>
        <dbReference type="EMBL" id="AFN87681.1"/>
    </source>
</evidence>
<keyword evidence="6 12" id="KW-0375">Hydrogen ion transport</keyword>
<dbReference type="GO" id="GO:0015078">
    <property type="term" value="F:proton transmembrane transporter activity"/>
    <property type="evidence" value="ECO:0007669"/>
    <property type="project" value="InterPro"/>
</dbReference>